<evidence type="ECO:0000256" key="1">
    <source>
        <dbReference type="SAM" id="SignalP"/>
    </source>
</evidence>
<evidence type="ECO:0000313" key="2">
    <source>
        <dbReference type="EMBL" id="KAA5533208.1"/>
    </source>
</evidence>
<dbReference type="EMBL" id="VWSH01000003">
    <property type="protein sequence ID" value="KAA5533208.1"/>
    <property type="molecule type" value="Genomic_DNA"/>
</dbReference>
<dbReference type="Proteomes" id="UP000323632">
    <property type="component" value="Unassembled WGS sequence"/>
</dbReference>
<name>A0A5M6CDE8_9BACT</name>
<gene>
    <name evidence="2" type="ORF">F0919_11720</name>
</gene>
<accession>A0A5M6CDE8</accession>
<dbReference type="RefSeq" id="WP_150032956.1">
    <property type="nucleotide sequence ID" value="NZ_VWSH01000003.1"/>
</dbReference>
<keyword evidence="1" id="KW-0732">Signal</keyword>
<feature type="chain" id="PRO_5024377681" evidence="1">
    <location>
        <begin position="27"/>
        <end position="315"/>
    </location>
</feature>
<reference evidence="2 3" key="1">
    <citation type="submission" date="2019-09" db="EMBL/GenBank/DDBJ databases">
        <title>Genome sequence and assembly of Taibaiella sp.</title>
        <authorList>
            <person name="Chhetri G."/>
        </authorList>
    </citation>
    <scope>NUCLEOTIDE SEQUENCE [LARGE SCALE GENOMIC DNA]</scope>
    <source>
        <strain evidence="2 3">KVB11</strain>
    </source>
</reference>
<keyword evidence="3" id="KW-1185">Reference proteome</keyword>
<comment type="caution">
    <text evidence="2">The sequence shown here is derived from an EMBL/GenBank/DDBJ whole genome shotgun (WGS) entry which is preliminary data.</text>
</comment>
<protein>
    <submittedName>
        <fullName evidence="2">Uncharacterized protein</fullName>
    </submittedName>
</protein>
<evidence type="ECO:0000313" key="3">
    <source>
        <dbReference type="Proteomes" id="UP000323632"/>
    </source>
</evidence>
<proteinExistence type="predicted"/>
<organism evidence="2 3">
    <name type="scientific">Taibaiella lutea</name>
    <dbReference type="NCBI Taxonomy" id="2608001"/>
    <lineage>
        <taxon>Bacteria</taxon>
        <taxon>Pseudomonadati</taxon>
        <taxon>Bacteroidota</taxon>
        <taxon>Chitinophagia</taxon>
        <taxon>Chitinophagales</taxon>
        <taxon>Chitinophagaceae</taxon>
        <taxon>Taibaiella</taxon>
    </lineage>
</organism>
<feature type="signal peptide" evidence="1">
    <location>
        <begin position="1"/>
        <end position="26"/>
    </location>
</feature>
<sequence>MLPSIKNLCPALLLLIVSMLSFRAHAQKKEYILTGYMGVQGGESFHYDMKLKDSAGNMLSGYANTYSKPENNVRAYVVAEIDRDARTIHIRENTIVENNYFVSEYIICLVEANLKFSGTEKTLSGPLITMTAGNGANCSKGSITFSDMNEINALFNPAAKAAPPAAVTTVPKTTPKPLKIVYDTASKSKLVIASQVPVVPTQVIITEGKDKTYNWNSDEVILTIWDGNTEDGDKVTISYNGNPVIKDYVLTKKQKEIKLPIGGNELNIISIQAINEGGEPPNTANITIKDGDTAYDIIAHNTFGKTALIKIRKKL</sequence>
<dbReference type="AlphaFoldDB" id="A0A5M6CDE8"/>